<accession>A0ACC2PEF6</accession>
<reference evidence="1" key="1">
    <citation type="submission" date="2023-04" db="EMBL/GenBank/DDBJ databases">
        <title>A chromosome-level genome assembly of the parasitoid wasp Eretmocerus hayati.</title>
        <authorList>
            <person name="Zhong Y."/>
            <person name="Liu S."/>
            <person name="Liu Y."/>
        </authorList>
    </citation>
    <scope>NUCLEOTIDE SEQUENCE</scope>
    <source>
        <strain evidence="1">ZJU_SS_LIU_2023</strain>
    </source>
</reference>
<comment type="caution">
    <text evidence="1">The sequence shown here is derived from an EMBL/GenBank/DDBJ whole genome shotgun (WGS) entry which is preliminary data.</text>
</comment>
<evidence type="ECO:0000313" key="2">
    <source>
        <dbReference type="Proteomes" id="UP001239111"/>
    </source>
</evidence>
<name>A0ACC2PEF6_9HYME</name>
<gene>
    <name evidence="1" type="ORF">QAD02_017489</name>
</gene>
<evidence type="ECO:0000313" key="1">
    <source>
        <dbReference type="EMBL" id="KAJ8681697.1"/>
    </source>
</evidence>
<protein>
    <submittedName>
        <fullName evidence="1">Uncharacterized protein</fullName>
    </submittedName>
</protein>
<dbReference type="EMBL" id="CM056741">
    <property type="protein sequence ID" value="KAJ8681697.1"/>
    <property type="molecule type" value="Genomic_DNA"/>
</dbReference>
<keyword evidence="2" id="KW-1185">Reference proteome</keyword>
<dbReference type="Proteomes" id="UP001239111">
    <property type="component" value="Chromosome 1"/>
</dbReference>
<proteinExistence type="predicted"/>
<sequence length="501" mass="57754">MDSFEAMVFLSILGSLFATLYLYFHQKHTYWARRGVYSPPTHWFFGHFKDAIFLRISPSMLMGKLYEKGKGYPVMGIYVMHKPFLLLRSPDVIKQILVKDFNLFSDRYFASKREDDIIGSKNLFAVDNPEWKYLRVKLSPAFSSGKNKRLFDFMLDSSRNMSNRLEEIVAEKEATVNVREVSSRYTTDIISSLSFGIRTNSFQKPDPEFFKQSRGPFDQGIYQTMVIFFNFFFPRMNDLLGGTMLGSDDKFFRNVFWESMEAREKSGAKRGDIIDLLVDLKNEKKSDEFQFEGDHLLAQSFIMLTAGLETSATTMSFTLHELSMNPELQAKAREEIRDKIGSRDQLTYERASEMTYLHQVISETLRLYPPAPIIDRVALFDYKIPDTGTVIEKGTVVYTSLNGIHRDPEFHPEPLKYDPDRFSEKRKQEMKPGTYMPFGDGPRICIGMRIGTLQTVVGLITILSEYEVLPDPNYENGVSKRAIFTAPAGGLHLRLKRNPVF</sequence>
<organism evidence="1 2">
    <name type="scientific">Eretmocerus hayati</name>
    <dbReference type="NCBI Taxonomy" id="131215"/>
    <lineage>
        <taxon>Eukaryota</taxon>
        <taxon>Metazoa</taxon>
        <taxon>Ecdysozoa</taxon>
        <taxon>Arthropoda</taxon>
        <taxon>Hexapoda</taxon>
        <taxon>Insecta</taxon>
        <taxon>Pterygota</taxon>
        <taxon>Neoptera</taxon>
        <taxon>Endopterygota</taxon>
        <taxon>Hymenoptera</taxon>
        <taxon>Apocrita</taxon>
        <taxon>Proctotrupomorpha</taxon>
        <taxon>Chalcidoidea</taxon>
        <taxon>Aphelinidae</taxon>
        <taxon>Aphelininae</taxon>
        <taxon>Eretmocerus</taxon>
    </lineage>
</organism>